<keyword evidence="5" id="KW-0808">Transferase</keyword>
<dbReference type="PANTHER" id="PTHR44835">
    <property type="entry name" value="UDP-N-ACETYLGLUCOSAMINE--PEPTIDE N-ACETYLGLUCOSAMINYLTRANSFERASE SPINDLY-RELATED"/>
    <property type="match status" value="1"/>
</dbReference>
<dbReference type="Gene3D" id="3.40.50.11380">
    <property type="match status" value="1"/>
</dbReference>
<evidence type="ECO:0000256" key="3">
    <source>
        <dbReference type="ARBA" id="ARBA00011970"/>
    </source>
</evidence>
<name>A5FUP9_ACICJ</name>
<keyword evidence="11" id="KW-1185">Reference proteome</keyword>
<dbReference type="AlphaFoldDB" id="A5FUP9"/>
<dbReference type="Gene3D" id="3.40.50.2000">
    <property type="entry name" value="Glycogen Phosphorylase B"/>
    <property type="match status" value="1"/>
</dbReference>
<dbReference type="PROSITE" id="PS50005">
    <property type="entry name" value="TPR"/>
    <property type="match status" value="1"/>
</dbReference>
<dbReference type="GO" id="GO:0097363">
    <property type="term" value="F:protein O-acetylglucosaminyltransferase activity"/>
    <property type="evidence" value="ECO:0007669"/>
    <property type="project" value="UniProtKB-EC"/>
</dbReference>
<dbReference type="CAZy" id="GT41">
    <property type="family name" value="Glycosyltransferase Family 41"/>
</dbReference>
<comment type="pathway">
    <text evidence="1">Protein modification; protein glycosylation.</text>
</comment>
<dbReference type="SUPFAM" id="SSF48452">
    <property type="entry name" value="TPR-like"/>
    <property type="match status" value="2"/>
</dbReference>
<dbReference type="Pfam" id="PF13844">
    <property type="entry name" value="Glyco_transf_41"/>
    <property type="match status" value="2"/>
</dbReference>
<evidence type="ECO:0000256" key="4">
    <source>
        <dbReference type="ARBA" id="ARBA00022676"/>
    </source>
</evidence>
<dbReference type="InterPro" id="IPR029489">
    <property type="entry name" value="OGT/SEC/SPY_C"/>
</dbReference>
<dbReference type="RefSeq" id="WP_011941280.1">
    <property type="nucleotide sequence ID" value="NC_009484.1"/>
</dbReference>
<dbReference type="STRING" id="349163.Acry_0103"/>
<organism evidence="10 11">
    <name type="scientific">Acidiphilium cryptum (strain JF-5)</name>
    <dbReference type="NCBI Taxonomy" id="349163"/>
    <lineage>
        <taxon>Bacteria</taxon>
        <taxon>Pseudomonadati</taxon>
        <taxon>Pseudomonadota</taxon>
        <taxon>Alphaproteobacteria</taxon>
        <taxon>Acetobacterales</taxon>
        <taxon>Acidocellaceae</taxon>
        <taxon>Acidiphilium</taxon>
    </lineage>
</organism>
<dbReference type="KEGG" id="acr:Acry_0103"/>
<evidence type="ECO:0000259" key="9">
    <source>
        <dbReference type="Pfam" id="PF13844"/>
    </source>
</evidence>
<evidence type="ECO:0000313" key="11">
    <source>
        <dbReference type="Proteomes" id="UP000000245"/>
    </source>
</evidence>
<evidence type="ECO:0000313" key="10">
    <source>
        <dbReference type="EMBL" id="ABQ29331.1"/>
    </source>
</evidence>
<dbReference type="eggNOG" id="COG0457">
    <property type="taxonomic scope" value="Bacteria"/>
</dbReference>
<dbReference type="HOGENOM" id="CLU_001721_4_0_5"/>
<dbReference type="eggNOG" id="COG3914">
    <property type="taxonomic scope" value="Bacteria"/>
</dbReference>
<evidence type="ECO:0000256" key="2">
    <source>
        <dbReference type="ARBA" id="ARBA00005386"/>
    </source>
</evidence>
<dbReference type="InterPro" id="IPR019734">
    <property type="entry name" value="TPR_rpt"/>
</dbReference>
<evidence type="ECO:0000256" key="8">
    <source>
        <dbReference type="PROSITE-ProRule" id="PRU00339"/>
    </source>
</evidence>
<accession>A5FUP9</accession>
<gene>
    <name evidence="10" type="ordered locus">Acry_0103</name>
</gene>
<evidence type="ECO:0000256" key="5">
    <source>
        <dbReference type="ARBA" id="ARBA00022679"/>
    </source>
</evidence>
<dbReference type="Proteomes" id="UP000000245">
    <property type="component" value="Chromosome"/>
</dbReference>
<reference evidence="10 11" key="1">
    <citation type="submission" date="2007-05" db="EMBL/GenBank/DDBJ databases">
        <title>Complete sequence of chromosome of Acidiphilium cryptum JF-5.</title>
        <authorList>
            <consortium name="US DOE Joint Genome Institute"/>
            <person name="Copeland A."/>
            <person name="Lucas S."/>
            <person name="Lapidus A."/>
            <person name="Barry K."/>
            <person name="Detter J.C."/>
            <person name="Glavina del Rio T."/>
            <person name="Hammon N."/>
            <person name="Israni S."/>
            <person name="Dalin E."/>
            <person name="Tice H."/>
            <person name="Pitluck S."/>
            <person name="Sims D."/>
            <person name="Brettin T."/>
            <person name="Bruce D."/>
            <person name="Han C."/>
            <person name="Schmutz J."/>
            <person name="Larimer F."/>
            <person name="Land M."/>
            <person name="Hauser L."/>
            <person name="Kyrpides N."/>
            <person name="Kim E."/>
            <person name="Magnuson T."/>
            <person name="Richardson P."/>
        </authorList>
    </citation>
    <scope>NUCLEOTIDE SEQUENCE [LARGE SCALE GENOMIC DNA]</scope>
    <source>
        <strain evidence="10 11">JF-5</strain>
    </source>
</reference>
<dbReference type="InterPro" id="IPR051939">
    <property type="entry name" value="Glycosyltr_41/O-GlcNAc_trsf"/>
</dbReference>
<comment type="similarity">
    <text evidence="2">Belongs to the glycosyltransferase 41 family. O-GlcNAc transferase subfamily.</text>
</comment>
<proteinExistence type="inferred from homology"/>
<protein>
    <recommendedName>
        <fullName evidence="3">protein O-GlcNAc transferase</fullName>
        <ecNumber evidence="3">2.4.1.255</ecNumber>
    </recommendedName>
</protein>
<feature type="domain" description="O-GlcNAc transferase C-terminal" evidence="9">
    <location>
        <begin position="365"/>
        <end position="515"/>
    </location>
</feature>
<feature type="repeat" description="TPR" evidence="8">
    <location>
        <begin position="86"/>
        <end position="119"/>
    </location>
</feature>
<dbReference type="Gene3D" id="1.25.40.10">
    <property type="entry name" value="Tetratricopeptide repeat domain"/>
    <property type="match status" value="2"/>
</dbReference>
<feature type="domain" description="O-GlcNAc transferase C-terminal" evidence="9">
    <location>
        <begin position="533"/>
        <end position="714"/>
    </location>
</feature>
<dbReference type="PANTHER" id="PTHR44835:SF1">
    <property type="entry name" value="PROTEIN O-GLCNAC TRANSFERASE"/>
    <property type="match status" value="1"/>
</dbReference>
<dbReference type="EMBL" id="CP000697">
    <property type="protein sequence ID" value="ABQ29331.1"/>
    <property type="molecule type" value="Genomic_DNA"/>
</dbReference>
<dbReference type="SMART" id="SM00028">
    <property type="entry name" value="TPR"/>
    <property type="match status" value="3"/>
</dbReference>
<sequence>MLDQVASAPALHENMTNAADVIAAGVALDAGNTRECARKLFQQASELAPSWDEPLIRLAQSYRADGHVAEAKELYIQASIRNRWRIEPLLAYGILALQSNDPHDAVGYLSRATDLNPTNHQAWHGLALALGALGLQGAALRAMANAGNLAPDILHYAITYNELRDTVDHDLILQIREPKWTTAIELCLEANAALRRGGAEEAIALLETAIDVEPDASDILALLGNAYLANQMPEMAELHLRKALLRAPENIDIANDLAVALGRQYRFGDASDILNKLDIPANASSTILLNRATIRASAGDLAGSARDIKAATPKANDRSRLRAECSLIPYQSNATAELLLDSTRKLAATLPEDCEPLMKPSVVDPDRPLRIGLLSHSLRQHPVGWLTFAGLENLDRDAYELYCFGHFAAGDPFAQRLARRVHKWQDRITKYEAEIASNIADCNIDILIDLSGFGDNGLIGSLAYRPAPVQIKWVGSQASTTGMKRVDWFITDRWETPEGFDQYYTEQLLRLPDGYVCYSPPPTSPPVSNLPALANGHVTFGCFNNLTKLTDETLSLWGRILEQVDNAHLLLRCPQFSEDGIPERFISRAHALGVDTSRVELRGRAPHPEFIEGYKDVDIALDPFPYSGGLTTCESMFMGVPVITLAGDFFAARHSVSHLSNVGLTDCVTESPEQYIDRAVAMSSDLEALAARRARLREQMLTSPLCDAKRFGRNLGAALRYAWQDYCRNGCRA</sequence>
<evidence type="ECO:0000256" key="1">
    <source>
        <dbReference type="ARBA" id="ARBA00004922"/>
    </source>
</evidence>
<dbReference type="Pfam" id="PF13432">
    <property type="entry name" value="TPR_16"/>
    <property type="match status" value="2"/>
</dbReference>
<keyword evidence="7 8" id="KW-0802">TPR repeat</keyword>
<keyword evidence="6" id="KW-0677">Repeat</keyword>
<keyword evidence="4" id="KW-0328">Glycosyltransferase</keyword>
<dbReference type="EC" id="2.4.1.255" evidence="3"/>
<evidence type="ECO:0000256" key="7">
    <source>
        <dbReference type="ARBA" id="ARBA00022803"/>
    </source>
</evidence>
<dbReference type="InterPro" id="IPR011990">
    <property type="entry name" value="TPR-like_helical_dom_sf"/>
</dbReference>
<dbReference type="SUPFAM" id="SSF53756">
    <property type="entry name" value="UDP-Glycosyltransferase/glycogen phosphorylase"/>
    <property type="match status" value="1"/>
</dbReference>
<evidence type="ECO:0000256" key="6">
    <source>
        <dbReference type="ARBA" id="ARBA00022737"/>
    </source>
</evidence>